<dbReference type="PANTHER" id="PTHR30447:SF0">
    <property type="entry name" value="FRUCTOSE-1,6-BISPHOSPHATASE 1 CLASS 2-RELATED"/>
    <property type="match status" value="1"/>
</dbReference>
<dbReference type="PIRSF" id="PIRSF004532">
    <property type="entry name" value="GlpX"/>
    <property type="match status" value="1"/>
</dbReference>
<name>A0A160SZU2_9CHLR</name>
<keyword evidence="3" id="KW-0479">Metal-binding</keyword>
<keyword evidence="10" id="KW-1185">Reference proteome</keyword>
<reference evidence="9" key="1">
    <citation type="submission" date="2016-01" db="EMBL/GenBank/DDBJ databases">
        <authorList>
            <person name="Mcilroy J.S."/>
            <person name="Karst M S."/>
            <person name="Albertsen M."/>
        </authorList>
    </citation>
    <scope>NUCLEOTIDE SEQUENCE</scope>
    <source>
        <strain evidence="9">Cfx-K</strain>
    </source>
</reference>
<evidence type="ECO:0000256" key="7">
    <source>
        <dbReference type="ARBA" id="ARBA00024331"/>
    </source>
</evidence>
<evidence type="ECO:0000313" key="10">
    <source>
        <dbReference type="Proteomes" id="UP000215027"/>
    </source>
</evidence>
<dbReference type="GO" id="GO:0042132">
    <property type="term" value="F:fructose 1,6-bisphosphate 1-phosphatase activity"/>
    <property type="evidence" value="ECO:0007669"/>
    <property type="project" value="UniProtKB-EC"/>
</dbReference>
<keyword evidence="5" id="KW-0464">Manganese</keyword>
<dbReference type="InterPro" id="IPR004464">
    <property type="entry name" value="FBPase_class-2/SBPase"/>
</dbReference>
<proteinExistence type="inferred from homology"/>
<evidence type="ECO:0000256" key="8">
    <source>
        <dbReference type="PIRNR" id="PIRNR004532"/>
    </source>
</evidence>
<dbReference type="EMBL" id="LN890655">
    <property type="protein sequence ID" value="CUS02612.2"/>
    <property type="molecule type" value="Genomic_DNA"/>
</dbReference>
<dbReference type="GO" id="GO:0006094">
    <property type="term" value="P:gluconeogenesis"/>
    <property type="evidence" value="ECO:0007669"/>
    <property type="project" value="InterPro"/>
</dbReference>
<dbReference type="RefSeq" id="WP_095042206.1">
    <property type="nucleotide sequence ID" value="NZ_LN890655.1"/>
</dbReference>
<dbReference type="GO" id="GO:0030388">
    <property type="term" value="P:fructose 1,6-bisphosphate metabolic process"/>
    <property type="evidence" value="ECO:0007669"/>
    <property type="project" value="TreeGrafter"/>
</dbReference>
<gene>
    <name evidence="9" type="primary">glpX</name>
    <name evidence="9" type="ORF">CFX0092_A0734</name>
</gene>
<evidence type="ECO:0000256" key="6">
    <source>
        <dbReference type="ARBA" id="ARBA00023277"/>
    </source>
</evidence>
<evidence type="ECO:0000256" key="2">
    <source>
        <dbReference type="ARBA" id="ARBA00008989"/>
    </source>
</evidence>
<dbReference type="SUPFAM" id="SSF56655">
    <property type="entry name" value="Carbohydrate phosphatase"/>
    <property type="match status" value="1"/>
</dbReference>
<protein>
    <recommendedName>
        <fullName evidence="8">Fructose-1,6-bisphosphatase</fullName>
    </recommendedName>
</protein>
<evidence type="ECO:0000256" key="4">
    <source>
        <dbReference type="ARBA" id="ARBA00022801"/>
    </source>
</evidence>
<evidence type="ECO:0000256" key="1">
    <source>
        <dbReference type="ARBA" id="ARBA00001273"/>
    </source>
</evidence>
<dbReference type="GO" id="GO:0005829">
    <property type="term" value="C:cytosol"/>
    <property type="evidence" value="ECO:0007669"/>
    <property type="project" value="TreeGrafter"/>
</dbReference>
<dbReference type="GO" id="GO:0006071">
    <property type="term" value="P:glycerol metabolic process"/>
    <property type="evidence" value="ECO:0007669"/>
    <property type="project" value="InterPro"/>
</dbReference>
<dbReference type="Pfam" id="PF03320">
    <property type="entry name" value="FBPase_glpX"/>
    <property type="match status" value="1"/>
</dbReference>
<dbReference type="GO" id="GO:0046872">
    <property type="term" value="F:metal ion binding"/>
    <property type="evidence" value="ECO:0007669"/>
    <property type="project" value="UniProtKB-KW"/>
</dbReference>
<dbReference type="Gene3D" id="3.30.540.10">
    <property type="entry name" value="Fructose-1,6-Bisphosphatase, subunit A, domain 1"/>
    <property type="match status" value="1"/>
</dbReference>
<comment type="catalytic activity">
    <reaction evidence="1">
        <text>beta-D-fructose 1,6-bisphosphate + H2O = beta-D-fructose 6-phosphate + phosphate</text>
        <dbReference type="Rhea" id="RHEA:11064"/>
        <dbReference type="ChEBI" id="CHEBI:15377"/>
        <dbReference type="ChEBI" id="CHEBI:32966"/>
        <dbReference type="ChEBI" id="CHEBI:43474"/>
        <dbReference type="ChEBI" id="CHEBI:57634"/>
        <dbReference type="EC" id="3.1.3.11"/>
    </reaction>
</comment>
<comment type="pathway">
    <text evidence="7">Carbohydrate biosynthesis.</text>
</comment>
<accession>A0A160SZU2</accession>
<dbReference type="PANTHER" id="PTHR30447">
    <property type="entry name" value="FRUCTOSE-1,6-BISPHOSPHATASE CLASS 2"/>
    <property type="match status" value="1"/>
</dbReference>
<evidence type="ECO:0000313" key="9">
    <source>
        <dbReference type="EMBL" id="CUS02612.2"/>
    </source>
</evidence>
<keyword evidence="6 8" id="KW-0119">Carbohydrate metabolism</keyword>
<dbReference type="Gene3D" id="3.40.190.90">
    <property type="match status" value="1"/>
</dbReference>
<evidence type="ECO:0000256" key="5">
    <source>
        <dbReference type="ARBA" id="ARBA00023211"/>
    </source>
</evidence>
<organism evidence="9 10">
    <name type="scientific">Candidatus Promineifilum breve</name>
    <dbReference type="NCBI Taxonomy" id="1806508"/>
    <lineage>
        <taxon>Bacteria</taxon>
        <taxon>Bacillati</taxon>
        <taxon>Chloroflexota</taxon>
        <taxon>Ardenticatenia</taxon>
        <taxon>Candidatus Promineifilales</taxon>
        <taxon>Candidatus Promineifilaceae</taxon>
        <taxon>Candidatus Promineifilum</taxon>
    </lineage>
</organism>
<dbReference type="OrthoDB" id="9779353at2"/>
<dbReference type="Proteomes" id="UP000215027">
    <property type="component" value="Chromosome I"/>
</dbReference>
<sequence>MEQNETDTNNALSSRNIGLDLVRVTEAAALAAGRWIGSGNFDAAHAAATDAMYNMLATLGIDACVAIGEDRLVDGAAVLCAGASFGRGEALCDLAVDPIDGTRLLVEGKPGAVSVVAVAPRHSIWASGPVEYLDKIVVDRDAAHVLVPECMDAPAAWTLALIARAKKKAVRDLTVVVLQRLRHHDLIQEIRATGARILLRQEGDAEGALEAAMSGAGVDVLMGIGGASQGALSACAVRSLGGGMLARLAPQSAEERGAIAQAGLDTSRVLTVEDLVTSDDIFFAATGITGTALLPGIAYRGNHAETHSLLIRAKTKTRRFIQAEYALEE</sequence>
<dbReference type="NCBIfam" id="TIGR00330">
    <property type="entry name" value="glpX"/>
    <property type="match status" value="1"/>
</dbReference>
<dbReference type="KEGG" id="pbf:CFX0092_A0734"/>
<keyword evidence="4 9" id="KW-0378">Hydrolase</keyword>
<comment type="similarity">
    <text evidence="2 8">Belongs to the FBPase class 2 family.</text>
</comment>
<evidence type="ECO:0000256" key="3">
    <source>
        <dbReference type="ARBA" id="ARBA00022723"/>
    </source>
</evidence>
<dbReference type="AlphaFoldDB" id="A0A160SZU2"/>